<dbReference type="GO" id="GO:0017001">
    <property type="term" value="P:antibiotic catabolic process"/>
    <property type="evidence" value="ECO:0007669"/>
    <property type="project" value="InterPro"/>
</dbReference>
<dbReference type="PANTHER" id="PTHR46825">
    <property type="entry name" value="D-ALANYL-D-ALANINE-CARBOXYPEPTIDASE/ENDOPEPTIDASE AMPH"/>
    <property type="match status" value="1"/>
</dbReference>
<comment type="similarity">
    <text evidence="2 6">Belongs to the class-C beta-lactamase family.</text>
</comment>
<evidence type="ECO:0000256" key="6">
    <source>
        <dbReference type="RuleBase" id="RU361140"/>
    </source>
</evidence>
<dbReference type="RefSeq" id="WP_099789149.1">
    <property type="nucleotide sequence ID" value="NZ_JBHLYV010000098.1"/>
</dbReference>
<evidence type="ECO:0000259" key="8">
    <source>
        <dbReference type="Pfam" id="PF00144"/>
    </source>
</evidence>
<dbReference type="InterPro" id="IPR058136">
    <property type="entry name" value="AmpC"/>
</dbReference>
<evidence type="ECO:0000313" key="10">
    <source>
        <dbReference type="Proteomes" id="UP000230390"/>
    </source>
</evidence>
<keyword evidence="7" id="KW-0732">Signal</keyword>
<gene>
    <name evidence="9" type="ORF">CR105_14285</name>
</gene>
<protein>
    <recommendedName>
        <fullName evidence="3 6">Beta-lactamase</fullName>
        <ecNumber evidence="3 6">3.5.2.6</ecNumber>
    </recommendedName>
</protein>
<evidence type="ECO:0000313" key="9">
    <source>
        <dbReference type="EMBL" id="PIL44242.1"/>
    </source>
</evidence>
<dbReference type="InterPro" id="IPR012338">
    <property type="entry name" value="Beta-lactam/transpept-like"/>
</dbReference>
<dbReference type="Gene3D" id="3.40.710.10">
    <property type="entry name" value="DD-peptidase/beta-lactamase superfamily"/>
    <property type="match status" value="1"/>
</dbReference>
<keyword evidence="4 6" id="KW-0378">Hydrolase</keyword>
<dbReference type="InterPro" id="IPR001466">
    <property type="entry name" value="Beta-lactam-related"/>
</dbReference>
<keyword evidence="10" id="KW-1185">Reference proteome</keyword>
<keyword evidence="5 6" id="KW-0046">Antibiotic resistance</keyword>
<name>A0A2G8TDX0_9BURK</name>
<evidence type="ECO:0000256" key="3">
    <source>
        <dbReference type="ARBA" id="ARBA00012865"/>
    </source>
</evidence>
<dbReference type="PROSITE" id="PS00336">
    <property type="entry name" value="BETA_LACTAMASE_C"/>
    <property type="match status" value="1"/>
</dbReference>
<evidence type="ECO:0000256" key="5">
    <source>
        <dbReference type="ARBA" id="ARBA00023251"/>
    </source>
</evidence>
<dbReference type="InterPro" id="IPR001586">
    <property type="entry name" value="Beta-lactam_class-C_AS"/>
</dbReference>
<comment type="catalytic activity">
    <reaction evidence="1 6">
        <text>a beta-lactam + H2O = a substituted beta-amino acid</text>
        <dbReference type="Rhea" id="RHEA:20401"/>
        <dbReference type="ChEBI" id="CHEBI:15377"/>
        <dbReference type="ChEBI" id="CHEBI:35627"/>
        <dbReference type="ChEBI" id="CHEBI:140347"/>
        <dbReference type="EC" id="3.5.2.6"/>
    </reaction>
</comment>
<dbReference type="SUPFAM" id="SSF56601">
    <property type="entry name" value="beta-lactamase/transpeptidase-like"/>
    <property type="match status" value="1"/>
</dbReference>
<feature type="signal peptide" evidence="7">
    <location>
        <begin position="1"/>
        <end position="21"/>
    </location>
</feature>
<sequence>MTFRTIAMAVLGSMAALTAVAATHAAEIFPSKVVKSPAPVSAIEVDQAILPLLQKYDIPGMAVALSVNGKHTFYNYGVASKESGQSVSNATLFEIGSLSKTFTATLATYAQAQGKLAMTDAVSRHLPFLRGSSFDNIQLLHLGTNTAGDLPLQVPQEIKTYDQLMEYYKNWKPGHAAGTHRTYSNLGIGLLSIATAASLGVSYVDVVEKTLFPALGMTHSYIKVPARQMAQYAQGYNSDGAPVRVNPNVLADEAYGVKSNTRDLIRFLDANMGLLQLDAKLARAVTDTHTGYSKTGVLTQALVWEQYPGQAGLEQLLAGTGVTMSRESNPVSIIDPPLPPQADVWLHKTGSTNGFSAYALYNPARRVGIVMLSNRGLPIEERVSAAYGLLNRPATAAP</sequence>
<dbReference type="PANTHER" id="PTHR46825:SF8">
    <property type="entry name" value="BETA-LACTAMASE-RELATED"/>
    <property type="match status" value="1"/>
</dbReference>
<evidence type="ECO:0000256" key="7">
    <source>
        <dbReference type="SAM" id="SignalP"/>
    </source>
</evidence>
<dbReference type="GO" id="GO:0008800">
    <property type="term" value="F:beta-lactamase activity"/>
    <property type="evidence" value="ECO:0007669"/>
    <property type="project" value="UniProtKB-UniRule"/>
</dbReference>
<organism evidence="9 10">
    <name type="scientific">Massilia eurypsychrophila</name>
    <dbReference type="NCBI Taxonomy" id="1485217"/>
    <lineage>
        <taxon>Bacteria</taxon>
        <taxon>Pseudomonadati</taxon>
        <taxon>Pseudomonadota</taxon>
        <taxon>Betaproteobacteria</taxon>
        <taxon>Burkholderiales</taxon>
        <taxon>Oxalobacteraceae</taxon>
        <taxon>Telluria group</taxon>
        <taxon>Massilia</taxon>
    </lineage>
</organism>
<dbReference type="EMBL" id="PDOC01000008">
    <property type="protein sequence ID" value="PIL44242.1"/>
    <property type="molecule type" value="Genomic_DNA"/>
</dbReference>
<dbReference type="OrthoDB" id="5377431at2"/>
<dbReference type="GO" id="GO:0046677">
    <property type="term" value="P:response to antibiotic"/>
    <property type="evidence" value="ECO:0007669"/>
    <property type="project" value="UniProtKB-UniRule"/>
</dbReference>
<evidence type="ECO:0000256" key="1">
    <source>
        <dbReference type="ARBA" id="ARBA00001526"/>
    </source>
</evidence>
<comment type="caution">
    <text evidence="9">The sequence shown here is derived from an EMBL/GenBank/DDBJ whole genome shotgun (WGS) entry which is preliminary data.</text>
</comment>
<dbReference type="Pfam" id="PF00144">
    <property type="entry name" value="Beta-lactamase"/>
    <property type="match status" value="1"/>
</dbReference>
<evidence type="ECO:0000256" key="4">
    <source>
        <dbReference type="ARBA" id="ARBA00022801"/>
    </source>
</evidence>
<feature type="chain" id="PRO_5013715156" description="Beta-lactamase" evidence="7">
    <location>
        <begin position="22"/>
        <end position="398"/>
    </location>
</feature>
<reference evidence="9 10" key="1">
    <citation type="submission" date="2017-10" db="EMBL/GenBank/DDBJ databases">
        <title>Massilia psychrophilum sp. nov., a novel purple-pigmented bacterium isolated from Tianshan glacier, Xinjiang Municipality, China.</title>
        <authorList>
            <person name="Wang H."/>
        </authorList>
    </citation>
    <scope>NUCLEOTIDE SEQUENCE [LARGE SCALE GENOMIC DNA]</scope>
    <source>
        <strain evidence="9 10">JCM 30074</strain>
    </source>
</reference>
<dbReference type="Proteomes" id="UP000230390">
    <property type="component" value="Unassembled WGS sequence"/>
</dbReference>
<accession>A0A2G8TDX0</accession>
<dbReference type="EC" id="3.5.2.6" evidence="3 6"/>
<dbReference type="GO" id="GO:0030288">
    <property type="term" value="C:outer membrane-bounded periplasmic space"/>
    <property type="evidence" value="ECO:0007669"/>
    <property type="project" value="InterPro"/>
</dbReference>
<dbReference type="InterPro" id="IPR050491">
    <property type="entry name" value="AmpC-like"/>
</dbReference>
<evidence type="ECO:0000256" key="2">
    <source>
        <dbReference type="ARBA" id="ARBA00007840"/>
    </source>
</evidence>
<dbReference type="AlphaFoldDB" id="A0A2G8TDX0"/>
<feature type="domain" description="Beta-lactamase-related" evidence="8">
    <location>
        <begin position="45"/>
        <end position="387"/>
    </location>
</feature>
<proteinExistence type="inferred from homology"/>
<dbReference type="NCBIfam" id="NF033085">
    <property type="entry name" value="bla_class_C"/>
    <property type="match status" value="1"/>
</dbReference>